<dbReference type="InterPro" id="IPR044084">
    <property type="entry name" value="AvModA-like_subst-bd"/>
</dbReference>
<dbReference type="FunFam" id="3.40.190.10:FF:000035">
    <property type="entry name" value="Molybdate ABC transporter substrate-binding protein"/>
    <property type="match status" value="1"/>
</dbReference>
<dbReference type="Gene3D" id="3.40.190.10">
    <property type="entry name" value="Periplasmic binding protein-like II"/>
    <property type="match status" value="2"/>
</dbReference>
<comment type="similarity">
    <text evidence="1">Belongs to the bacterial solute-binding protein ModA family.</text>
</comment>
<keyword evidence="3 6" id="KW-0479">Metal-binding</keyword>
<gene>
    <name evidence="8" type="ORF">DFR37_102420</name>
</gene>
<dbReference type="GO" id="GO:0046872">
    <property type="term" value="F:metal ion binding"/>
    <property type="evidence" value="ECO:0007669"/>
    <property type="project" value="UniProtKB-KW"/>
</dbReference>
<dbReference type="PIRSF" id="PIRSF004846">
    <property type="entry name" value="ModA"/>
    <property type="match status" value="1"/>
</dbReference>
<evidence type="ECO:0000256" key="2">
    <source>
        <dbReference type="ARBA" id="ARBA00022505"/>
    </source>
</evidence>
<dbReference type="GO" id="GO:1901359">
    <property type="term" value="F:tungstate binding"/>
    <property type="evidence" value="ECO:0007669"/>
    <property type="project" value="UniProtKB-ARBA"/>
</dbReference>
<keyword evidence="9" id="KW-1185">Reference proteome</keyword>
<dbReference type="PANTHER" id="PTHR30632">
    <property type="entry name" value="MOLYBDATE-BINDING PERIPLASMIC PROTEIN"/>
    <property type="match status" value="1"/>
</dbReference>
<evidence type="ECO:0000256" key="6">
    <source>
        <dbReference type="PIRSR" id="PIRSR004846-1"/>
    </source>
</evidence>
<evidence type="ECO:0000256" key="1">
    <source>
        <dbReference type="ARBA" id="ARBA00009175"/>
    </source>
</evidence>
<evidence type="ECO:0000256" key="3">
    <source>
        <dbReference type="ARBA" id="ARBA00022723"/>
    </source>
</evidence>
<evidence type="ECO:0000256" key="4">
    <source>
        <dbReference type="ARBA" id="ARBA00022729"/>
    </source>
</evidence>
<name>A0A366HH99_9BURK</name>
<keyword evidence="2 6" id="KW-0500">Molybdenum</keyword>
<comment type="subunit">
    <text evidence="5">The complex is composed of two ATP-binding proteins (ModC), two transmembrane proteins (ModB) and a solute-binding protein (ModA).</text>
</comment>
<feature type="binding site" evidence="6">
    <location>
        <position position="60"/>
    </location>
    <ligand>
        <name>molybdate</name>
        <dbReference type="ChEBI" id="CHEBI:36264"/>
    </ligand>
</feature>
<sequence length="251" mass="26455">MLSICHKAIALAAAAMLSLPVMADEVQVAVAANFTAPMQDIAAQFAKDTGHVAKLSFGATGKFYAQISHGAPFEVFLAADSKTPAKLDAENATVPGARFTYAKGTLVLWSKDDKTVDAKGEVLKTSKAPHLAIANPKTAPYGTAAIQTMTKLGVMDSWQSRLVQGENIAQTYQFVATGNAPLGFVALSQVFKDGKVTSGSAWIVPQDMHDPILQDAVLLKKGESNAAAKALLEYLKGSKAHAIIESYGYGL</sequence>
<dbReference type="PANTHER" id="PTHR30632:SF14">
    <property type="entry name" value="TUNGSTATE_MOLYBDATE_CHROMATE-BINDING PROTEIN MODA"/>
    <property type="match status" value="1"/>
</dbReference>
<dbReference type="RefSeq" id="WP_170139837.1">
    <property type="nucleotide sequence ID" value="NZ_JACCEU010000002.1"/>
</dbReference>
<dbReference type="InterPro" id="IPR050682">
    <property type="entry name" value="ModA/WtpA"/>
</dbReference>
<dbReference type="NCBIfam" id="TIGR01256">
    <property type="entry name" value="modA"/>
    <property type="match status" value="1"/>
</dbReference>
<feature type="signal peptide" evidence="7">
    <location>
        <begin position="1"/>
        <end position="23"/>
    </location>
</feature>
<protein>
    <submittedName>
        <fullName evidence="8">Molybdate transport system substrate-binding protein</fullName>
    </submittedName>
</protein>
<evidence type="ECO:0000256" key="7">
    <source>
        <dbReference type="SAM" id="SignalP"/>
    </source>
</evidence>
<dbReference type="Pfam" id="PF13531">
    <property type="entry name" value="SBP_bac_11"/>
    <property type="match status" value="1"/>
</dbReference>
<dbReference type="InterPro" id="IPR005950">
    <property type="entry name" value="ModA"/>
</dbReference>
<dbReference type="GO" id="GO:0015689">
    <property type="term" value="P:molybdate ion transport"/>
    <property type="evidence" value="ECO:0007669"/>
    <property type="project" value="InterPro"/>
</dbReference>
<evidence type="ECO:0000256" key="5">
    <source>
        <dbReference type="ARBA" id="ARBA00062515"/>
    </source>
</evidence>
<dbReference type="EMBL" id="QNRQ01000002">
    <property type="protein sequence ID" value="RBP42034.1"/>
    <property type="molecule type" value="Genomic_DNA"/>
</dbReference>
<evidence type="ECO:0000313" key="9">
    <source>
        <dbReference type="Proteomes" id="UP000253628"/>
    </source>
</evidence>
<evidence type="ECO:0000313" key="8">
    <source>
        <dbReference type="EMBL" id="RBP42034.1"/>
    </source>
</evidence>
<feature type="binding site" evidence="6">
    <location>
        <position position="168"/>
    </location>
    <ligand>
        <name>molybdate</name>
        <dbReference type="ChEBI" id="CHEBI:36264"/>
    </ligand>
</feature>
<accession>A0A366HH99</accession>
<dbReference type="CDD" id="cd13539">
    <property type="entry name" value="PBP2_AvModA"/>
    <property type="match status" value="1"/>
</dbReference>
<dbReference type="SUPFAM" id="SSF53850">
    <property type="entry name" value="Periplasmic binding protein-like II"/>
    <property type="match status" value="1"/>
</dbReference>
<organism evidence="8 9">
    <name type="scientific">Eoetvoesiella caeni</name>
    <dbReference type="NCBI Taxonomy" id="645616"/>
    <lineage>
        <taxon>Bacteria</taxon>
        <taxon>Pseudomonadati</taxon>
        <taxon>Pseudomonadota</taxon>
        <taxon>Betaproteobacteria</taxon>
        <taxon>Burkholderiales</taxon>
        <taxon>Alcaligenaceae</taxon>
        <taxon>Eoetvoesiella</taxon>
    </lineage>
</organism>
<reference evidence="8 9" key="1">
    <citation type="submission" date="2018-06" db="EMBL/GenBank/DDBJ databases">
        <title>Genomic Encyclopedia of Type Strains, Phase IV (KMG-IV): sequencing the most valuable type-strain genomes for metagenomic binning, comparative biology and taxonomic classification.</title>
        <authorList>
            <person name="Goeker M."/>
        </authorList>
    </citation>
    <scope>NUCLEOTIDE SEQUENCE [LARGE SCALE GENOMIC DNA]</scope>
    <source>
        <strain evidence="8 9">DSM 25520</strain>
    </source>
</reference>
<dbReference type="Proteomes" id="UP000253628">
    <property type="component" value="Unassembled WGS sequence"/>
</dbReference>
<proteinExistence type="inferred from homology"/>
<feature type="chain" id="PRO_5016891912" evidence="7">
    <location>
        <begin position="24"/>
        <end position="251"/>
    </location>
</feature>
<dbReference type="GO" id="GO:0030973">
    <property type="term" value="F:molybdate ion binding"/>
    <property type="evidence" value="ECO:0007669"/>
    <property type="project" value="InterPro"/>
</dbReference>
<keyword evidence="4 7" id="KW-0732">Signal</keyword>
<dbReference type="AlphaFoldDB" id="A0A366HH99"/>
<comment type="caution">
    <text evidence="8">The sequence shown here is derived from an EMBL/GenBank/DDBJ whole genome shotgun (WGS) entry which is preliminary data.</text>
</comment>